<feature type="transmembrane region" description="Helical" evidence="1">
    <location>
        <begin position="13"/>
        <end position="32"/>
    </location>
</feature>
<sequence>MQTTTVGDASQKSEIVCCVAAIPLFLFCRCWIRSFVLCRINI</sequence>
<accession>A0A0V0RAN9</accession>
<organism evidence="2 3">
    <name type="scientific">Trichinella nelsoni</name>
    <dbReference type="NCBI Taxonomy" id="6336"/>
    <lineage>
        <taxon>Eukaryota</taxon>
        <taxon>Metazoa</taxon>
        <taxon>Ecdysozoa</taxon>
        <taxon>Nematoda</taxon>
        <taxon>Enoplea</taxon>
        <taxon>Dorylaimia</taxon>
        <taxon>Trichinellida</taxon>
        <taxon>Trichinellidae</taxon>
        <taxon>Trichinella</taxon>
    </lineage>
</organism>
<dbReference type="EMBL" id="JYDL01001880">
    <property type="protein sequence ID" value="KRX11577.1"/>
    <property type="molecule type" value="Genomic_DNA"/>
</dbReference>
<comment type="caution">
    <text evidence="2">The sequence shown here is derived from an EMBL/GenBank/DDBJ whole genome shotgun (WGS) entry which is preliminary data.</text>
</comment>
<protein>
    <submittedName>
        <fullName evidence="2">Uncharacterized protein</fullName>
    </submittedName>
</protein>
<keyword evidence="1" id="KW-1133">Transmembrane helix</keyword>
<reference evidence="2 3" key="1">
    <citation type="submission" date="2015-01" db="EMBL/GenBank/DDBJ databases">
        <title>Evolution of Trichinella species and genotypes.</title>
        <authorList>
            <person name="Korhonen P.K."/>
            <person name="Edoardo P."/>
            <person name="Giuseppe L.R."/>
            <person name="Gasser R.B."/>
        </authorList>
    </citation>
    <scope>NUCLEOTIDE SEQUENCE [LARGE SCALE GENOMIC DNA]</scope>
    <source>
        <strain evidence="2">ISS37</strain>
    </source>
</reference>
<evidence type="ECO:0000313" key="3">
    <source>
        <dbReference type="Proteomes" id="UP000054630"/>
    </source>
</evidence>
<keyword evidence="1" id="KW-0472">Membrane</keyword>
<evidence type="ECO:0000256" key="1">
    <source>
        <dbReference type="SAM" id="Phobius"/>
    </source>
</evidence>
<name>A0A0V0RAN9_9BILA</name>
<gene>
    <name evidence="2" type="ORF">T07_8872</name>
</gene>
<proteinExistence type="predicted"/>
<dbReference type="Proteomes" id="UP000054630">
    <property type="component" value="Unassembled WGS sequence"/>
</dbReference>
<evidence type="ECO:0000313" key="2">
    <source>
        <dbReference type="EMBL" id="KRX11577.1"/>
    </source>
</evidence>
<keyword evidence="3" id="KW-1185">Reference proteome</keyword>
<keyword evidence="1" id="KW-0812">Transmembrane</keyword>
<dbReference type="AlphaFoldDB" id="A0A0V0RAN9"/>